<comment type="similarity">
    <text evidence="1">Belongs to the ComF/GntX family.</text>
</comment>
<protein>
    <submittedName>
        <fullName evidence="3">Phosphoribosyltransferase</fullName>
    </submittedName>
</protein>
<dbReference type="SUPFAM" id="SSF53271">
    <property type="entry name" value="PRTase-like"/>
    <property type="match status" value="1"/>
</dbReference>
<feature type="domain" description="Double zinc ribbon" evidence="2">
    <location>
        <begin position="13"/>
        <end position="74"/>
    </location>
</feature>
<evidence type="ECO:0000259" key="2">
    <source>
        <dbReference type="Pfam" id="PF18912"/>
    </source>
</evidence>
<dbReference type="OrthoDB" id="9779910at2"/>
<reference evidence="3 4" key="1">
    <citation type="submission" date="2016-10" db="EMBL/GenBank/DDBJ databases">
        <title>Genome sequence of a sulfur-reducing bacterium Desulfurobacterium indicum K6013.</title>
        <authorList>
            <person name="Cao J."/>
            <person name="Shao Z."/>
            <person name="Alain K."/>
            <person name="Jebbar M."/>
        </authorList>
    </citation>
    <scope>NUCLEOTIDE SEQUENCE [LARGE SCALE GENOMIC DNA]</scope>
    <source>
        <strain evidence="3 4">K6013</strain>
    </source>
</reference>
<dbReference type="PANTHER" id="PTHR47505:SF1">
    <property type="entry name" value="DNA UTILIZATION PROTEIN YHGH"/>
    <property type="match status" value="1"/>
</dbReference>
<evidence type="ECO:0000313" key="4">
    <source>
        <dbReference type="Proteomes" id="UP000187408"/>
    </source>
</evidence>
<gene>
    <name evidence="3" type="ORF">BLW93_03365</name>
</gene>
<dbReference type="InterPro" id="IPR000836">
    <property type="entry name" value="PRTase_dom"/>
</dbReference>
<evidence type="ECO:0000313" key="3">
    <source>
        <dbReference type="EMBL" id="OMH40837.1"/>
    </source>
</evidence>
<dbReference type="InterPro" id="IPR044005">
    <property type="entry name" value="DZR_2"/>
</dbReference>
<dbReference type="Proteomes" id="UP000187408">
    <property type="component" value="Unassembled WGS sequence"/>
</dbReference>
<keyword evidence="4" id="KW-1185">Reference proteome</keyword>
<dbReference type="EMBL" id="MOEN01000008">
    <property type="protein sequence ID" value="OMH40837.1"/>
    <property type="molecule type" value="Genomic_DNA"/>
</dbReference>
<comment type="caution">
    <text evidence="3">The sequence shown here is derived from an EMBL/GenBank/DDBJ whole genome shotgun (WGS) entry which is preliminary data.</text>
</comment>
<dbReference type="Gene3D" id="3.40.50.2020">
    <property type="match status" value="1"/>
</dbReference>
<evidence type="ECO:0000256" key="1">
    <source>
        <dbReference type="ARBA" id="ARBA00008007"/>
    </source>
</evidence>
<keyword evidence="3" id="KW-0808">Transferase</keyword>
<dbReference type="PANTHER" id="PTHR47505">
    <property type="entry name" value="DNA UTILIZATION PROTEIN YHGH"/>
    <property type="match status" value="1"/>
</dbReference>
<proteinExistence type="inferred from homology"/>
<dbReference type="InterPro" id="IPR029057">
    <property type="entry name" value="PRTase-like"/>
</dbReference>
<dbReference type="Pfam" id="PF18912">
    <property type="entry name" value="DZR_2"/>
    <property type="match status" value="1"/>
</dbReference>
<keyword evidence="3" id="KW-0328">Glycosyltransferase</keyword>
<sequence length="249" mass="28605">MKDNLFKFLRDCLIDVLSPEYCAVCGKFLIGKHRKIACEECWKIHIKPFSGKRCIICGYPLNLAPGSEPLCRDCFEKKRKFNFSEISYFGLYSGLLEIAIKTFKIGKRHDIGEEIGKTISVHFKNFLSRNRMDFVIPVPLHIEELKTRGFNQCHLILSAANIPFMDGVEKRYHGKKQALLSKEERRKNVKGLFSIKREIISNIRGKRLCIFDDIFTTGSTVNEIAEELIKAGADTIYVYTVARSIKKSK</sequence>
<accession>A0A1R1MM39</accession>
<dbReference type="STRING" id="1914305.BLW93_03365"/>
<name>A0A1R1MM39_9BACT</name>
<dbReference type="InterPro" id="IPR051910">
    <property type="entry name" value="ComF/GntX_DNA_util-trans"/>
</dbReference>
<organism evidence="3 4">
    <name type="scientific">Desulfurobacterium indicum</name>
    <dbReference type="NCBI Taxonomy" id="1914305"/>
    <lineage>
        <taxon>Bacteria</taxon>
        <taxon>Pseudomonadati</taxon>
        <taxon>Aquificota</taxon>
        <taxon>Aquificia</taxon>
        <taxon>Desulfurobacteriales</taxon>
        <taxon>Desulfurobacteriaceae</taxon>
        <taxon>Desulfurobacterium</taxon>
    </lineage>
</organism>
<dbReference type="AlphaFoldDB" id="A0A1R1MM39"/>
<dbReference type="CDD" id="cd06223">
    <property type="entry name" value="PRTases_typeI"/>
    <property type="match status" value="1"/>
</dbReference>
<dbReference type="GO" id="GO:0016757">
    <property type="term" value="F:glycosyltransferase activity"/>
    <property type="evidence" value="ECO:0007669"/>
    <property type="project" value="UniProtKB-KW"/>
</dbReference>